<protein>
    <submittedName>
        <fullName evidence="3">Uncharacterized protein</fullName>
    </submittedName>
</protein>
<sequence>MVNVPISSKTPKNKRTASEANFSPLSNSNDNSNSTTENTDLINSLVDSQVNLPPAAANQYAITAEELERQRSIVVSGLPESTKQLPSERMADDVVAVKHLLDTTLAIKQWKINGKKMFQHLNIRPSLTLEQRNRRKHLIDECKKKRQENPDQDWIVYADTVILRSEVHIFRKQN</sequence>
<dbReference type="Proteomes" id="UP000887561">
    <property type="component" value="Unplaced"/>
</dbReference>
<dbReference type="AlphaFoldDB" id="A0A915NEA6"/>
<organism evidence="2 3">
    <name type="scientific">Meloidogyne javanica</name>
    <name type="common">Root-knot nematode worm</name>
    <dbReference type="NCBI Taxonomy" id="6303"/>
    <lineage>
        <taxon>Eukaryota</taxon>
        <taxon>Metazoa</taxon>
        <taxon>Ecdysozoa</taxon>
        <taxon>Nematoda</taxon>
        <taxon>Chromadorea</taxon>
        <taxon>Rhabditida</taxon>
        <taxon>Tylenchina</taxon>
        <taxon>Tylenchomorpha</taxon>
        <taxon>Tylenchoidea</taxon>
        <taxon>Meloidogynidae</taxon>
        <taxon>Meloidogyninae</taxon>
        <taxon>Meloidogyne</taxon>
        <taxon>Meloidogyne incognita group</taxon>
    </lineage>
</organism>
<proteinExistence type="predicted"/>
<name>A0A915NEA6_MELJA</name>
<dbReference type="WBParaSite" id="scaffold9787_cov303.g14263">
    <property type="protein sequence ID" value="scaffold9787_cov303.g14263"/>
    <property type="gene ID" value="scaffold9787_cov303.g14263"/>
</dbReference>
<keyword evidence="2" id="KW-1185">Reference proteome</keyword>
<accession>A0A915NEA6</accession>
<evidence type="ECO:0000313" key="2">
    <source>
        <dbReference type="Proteomes" id="UP000887561"/>
    </source>
</evidence>
<evidence type="ECO:0000313" key="3">
    <source>
        <dbReference type="WBParaSite" id="scaffold9787_cov303.g14263"/>
    </source>
</evidence>
<reference evidence="3" key="1">
    <citation type="submission" date="2022-11" db="UniProtKB">
        <authorList>
            <consortium name="WormBaseParasite"/>
        </authorList>
    </citation>
    <scope>IDENTIFICATION</scope>
</reference>
<feature type="compositionally biased region" description="Low complexity" evidence="1">
    <location>
        <begin position="21"/>
        <end position="38"/>
    </location>
</feature>
<evidence type="ECO:0000256" key="1">
    <source>
        <dbReference type="SAM" id="MobiDB-lite"/>
    </source>
</evidence>
<feature type="compositionally biased region" description="Polar residues" evidence="1">
    <location>
        <begin position="1"/>
        <end position="10"/>
    </location>
</feature>
<feature type="region of interest" description="Disordered" evidence="1">
    <location>
        <begin position="1"/>
        <end position="38"/>
    </location>
</feature>